<evidence type="ECO:0000313" key="1">
    <source>
        <dbReference type="EMBL" id="KAJ7725462.1"/>
    </source>
</evidence>
<keyword evidence="2" id="KW-1185">Reference proteome</keyword>
<reference evidence="1" key="1">
    <citation type="submission" date="2023-03" db="EMBL/GenBank/DDBJ databases">
        <title>Massive genome expansion in bonnet fungi (Mycena s.s.) driven by repeated elements and novel gene families across ecological guilds.</title>
        <authorList>
            <consortium name="Lawrence Berkeley National Laboratory"/>
            <person name="Harder C.B."/>
            <person name="Miyauchi S."/>
            <person name="Viragh M."/>
            <person name="Kuo A."/>
            <person name="Thoen E."/>
            <person name="Andreopoulos B."/>
            <person name="Lu D."/>
            <person name="Skrede I."/>
            <person name="Drula E."/>
            <person name="Henrissat B."/>
            <person name="Morin E."/>
            <person name="Kohler A."/>
            <person name="Barry K."/>
            <person name="LaButti K."/>
            <person name="Morin E."/>
            <person name="Salamov A."/>
            <person name="Lipzen A."/>
            <person name="Mereny Z."/>
            <person name="Hegedus B."/>
            <person name="Baldrian P."/>
            <person name="Stursova M."/>
            <person name="Weitz H."/>
            <person name="Taylor A."/>
            <person name="Grigoriev I.V."/>
            <person name="Nagy L.G."/>
            <person name="Martin F."/>
            <person name="Kauserud H."/>
        </authorList>
    </citation>
    <scope>NUCLEOTIDE SEQUENCE</scope>
    <source>
        <strain evidence="1">CBHHK182m</strain>
    </source>
</reference>
<name>A0AAD7HPP0_9AGAR</name>
<gene>
    <name evidence="1" type="ORF">B0H16DRAFT_1471843</name>
</gene>
<dbReference type="AlphaFoldDB" id="A0AAD7HPP0"/>
<dbReference type="Proteomes" id="UP001215598">
    <property type="component" value="Unassembled WGS sequence"/>
</dbReference>
<sequence>MPWNRNDEKDVPLAEVRWETREDLEMPEMPEVKNLLEELVNVTLEWDNTYLVAVERTIQGSVEVYKTGVYKPGFIFLEQDGRFLIPISLINPAPETDPERL</sequence>
<proteinExistence type="predicted"/>
<evidence type="ECO:0000313" key="2">
    <source>
        <dbReference type="Proteomes" id="UP001215598"/>
    </source>
</evidence>
<dbReference type="EMBL" id="JARKIB010000194">
    <property type="protein sequence ID" value="KAJ7725462.1"/>
    <property type="molecule type" value="Genomic_DNA"/>
</dbReference>
<organism evidence="1 2">
    <name type="scientific">Mycena metata</name>
    <dbReference type="NCBI Taxonomy" id="1033252"/>
    <lineage>
        <taxon>Eukaryota</taxon>
        <taxon>Fungi</taxon>
        <taxon>Dikarya</taxon>
        <taxon>Basidiomycota</taxon>
        <taxon>Agaricomycotina</taxon>
        <taxon>Agaricomycetes</taxon>
        <taxon>Agaricomycetidae</taxon>
        <taxon>Agaricales</taxon>
        <taxon>Marasmiineae</taxon>
        <taxon>Mycenaceae</taxon>
        <taxon>Mycena</taxon>
    </lineage>
</organism>
<accession>A0AAD7HPP0</accession>
<protein>
    <submittedName>
        <fullName evidence="1">Uncharacterized protein</fullName>
    </submittedName>
</protein>
<comment type="caution">
    <text evidence="1">The sequence shown here is derived from an EMBL/GenBank/DDBJ whole genome shotgun (WGS) entry which is preliminary data.</text>
</comment>